<protein>
    <recommendedName>
        <fullName evidence="3">CENP-V/GFA domain-containing protein</fullName>
    </recommendedName>
</protein>
<dbReference type="Gene3D" id="3.90.1590.10">
    <property type="entry name" value="glutathione-dependent formaldehyde- activating enzyme (gfa)"/>
    <property type="match status" value="2"/>
</dbReference>
<sequence>MARTSNLSDGSCCHCHSCRHVTGALRSSDAIWPGPAEDIARAAAASPDPSGSGGKPPLKRFRCSPKTNLLFCAGCGCVLFFEEFDEPREEIKGGEIPEGASYLVFTGALSAEAADEGGEVPRPLVRVVDHIFVGDTLDGGAVPWLRHLNGEGGEEVKVWLGRRGESEEVPSGAHWPALADLPKYEAGLKKAEGDKGNVPVRCKCGGVDLVLRAGELQREFEEKQKKGEELWWLVDPVTHKLMGSMDACESCRRCAGSEVCNWTFALLRHISFADGNPDGFPKDTAELRAAVEAKDGKPRDPRLGTLTMYASSPDVQRYFCGRCSAHVFFAVDSRPEMVDIAVGLLDAPDGARAESVISWNFGGGMSWTQDMKGTWREGILDAVSKDAEEWRIARGYPKNWRRVIREQEGQPGKNL</sequence>
<evidence type="ECO:0008006" key="3">
    <source>
        <dbReference type="Google" id="ProtNLM"/>
    </source>
</evidence>
<accession>A0AAD4EXL4</accession>
<comment type="caution">
    <text evidence="1">The sequence shown here is derived from an EMBL/GenBank/DDBJ whole genome shotgun (WGS) entry which is preliminary data.</text>
</comment>
<dbReference type="PANTHER" id="PTHR33337:SF40">
    <property type="entry name" value="CENP-V_GFA DOMAIN-CONTAINING PROTEIN-RELATED"/>
    <property type="match status" value="1"/>
</dbReference>
<evidence type="ECO:0000313" key="2">
    <source>
        <dbReference type="Proteomes" id="UP001197093"/>
    </source>
</evidence>
<dbReference type="EMBL" id="JAHCVI010000002">
    <property type="protein sequence ID" value="KAG7289379.1"/>
    <property type="molecule type" value="Genomic_DNA"/>
</dbReference>
<dbReference type="SUPFAM" id="SSF51316">
    <property type="entry name" value="Mss4-like"/>
    <property type="match status" value="2"/>
</dbReference>
<dbReference type="AlphaFoldDB" id="A0AAD4EXL4"/>
<name>A0AAD4EXL4_9PEZI</name>
<organism evidence="1 2">
    <name type="scientific">Staphylotrichum longicolle</name>
    <dbReference type="NCBI Taxonomy" id="669026"/>
    <lineage>
        <taxon>Eukaryota</taxon>
        <taxon>Fungi</taxon>
        <taxon>Dikarya</taxon>
        <taxon>Ascomycota</taxon>
        <taxon>Pezizomycotina</taxon>
        <taxon>Sordariomycetes</taxon>
        <taxon>Sordariomycetidae</taxon>
        <taxon>Sordariales</taxon>
        <taxon>Chaetomiaceae</taxon>
        <taxon>Staphylotrichum</taxon>
    </lineage>
</organism>
<proteinExistence type="predicted"/>
<dbReference type="Proteomes" id="UP001197093">
    <property type="component" value="Unassembled WGS sequence"/>
</dbReference>
<evidence type="ECO:0000313" key="1">
    <source>
        <dbReference type="EMBL" id="KAG7289379.1"/>
    </source>
</evidence>
<keyword evidence="2" id="KW-1185">Reference proteome</keyword>
<dbReference type="PANTHER" id="PTHR33337">
    <property type="entry name" value="GFA DOMAIN-CONTAINING PROTEIN"/>
    <property type="match status" value="1"/>
</dbReference>
<gene>
    <name evidence="1" type="ORF">NEMBOFW57_005747</name>
</gene>
<dbReference type="InterPro" id="IPR011057">
    <property type="entry name" value="Mss4-like_sf"/>
</dbReference>
<reference evidence="1" key="1">
    <citation type="submission" date="2023-02" db="EMBL/GenBank/DDBJ databases">
        <authorList>
            <person name="Palmer J.M."/>
        </authorList>
    </citation>
    <scope>NUCLEOTIDE SEQUENCE</scope>
    <source>
        <strain evidence="1">FW57</strain>
    </source>
</reference>